<protein>
    <recommendedName>
        <fullName evidence="3">RNA helicase</fullName>
    </recommendedName>
</protein>
<keyword evidence="2" id="KW-1185">Reference proteome</keyword>
<comment type="caution">
    <text evidence="1">The sequence shown here is derived from an EMBL/GenBank/DDBJ whole genome shotgun (WGS) entry which is preliminary data.</text>
</comment>
<name>A0ABP0RYA3_9DINO</name>
<evidence type="ECO:0000313" key="1">
    <source>
        <dbReference type="EMBL" id="CAK9104301.1"/>
    </source>
</evidence>
<sequence length="611" mass="68665">MESIVKTIMTAMQRSVRKDEMQLEDAVCLAHANNLTLVLDEAHTIFNLPDLCVLLFKSDTHPKLLLLSASGEGKGSRAVTPSEIKQKFFWTPPVPETEDALDELVKGLNEAGVHLDARSVAFFLKFCGGHRSIYVAAMRWVKQMQDETSHWAFRDTVAKVRASISDGSWATGTILGALAESRGVKVNGRYSDLDVVQKEFIQRLCEGPGNLSKEIRRELTIQGFVIPVSEGNDEFQRVDWTRPGATYAVANPILASYYRHQLQNFCGLKVHVEPFVPVNCLDLLLRAIPCLTFAQVVSFAADLESNSSLSGSDLPYEEQYNAAILHALQRLGYQASAPLTPRNGKVDVLVQINQMAFSLECIMANRGQESHIEHRNRFDNENLTNYFKADHKALVTIGSTNVARKRVNETRADGVEIVGLMPNIAHTGYHVLYRGLGPKTTEQIKRFACFQLRLCFLCSLRRIPNECVESFPYFVRKGAAEGTDLVEYYVECDLVARALDHDRIRCIQKISHINPPGKPPRLDQAFGTQTKAVWVRQLQQEIGNAFQVKGELLNVDDLKETIEKKEKLSIAASKIDIYSSKDGKWIWKKEEKMSACLRDISEENPYGYIVP</sequence>
<evidence type="ECO:0000313" key="2">
    <source>
        <dbReference type="Proteomes" id="UP001642484"/>
    </source>
</evidence>
<dbReference type="Proteomes" id="UP001642484">
    <property type="component" value="Unassembled WGS sequence"/>
</dbReference>
<accession>A0ABP0RYA3</accession>
<reference evidence="1 2" key="1">
    <citation type="submission" date="2024-02" db="EMBL/GenBank/DDBJ databases">
        <authorList>
            <person name="Chen Y."/>
            <person name="Shah S."/>
            <person name="Dougan E. K."/>
            <person name="Thang M."/>
            <person name="Chan C."/>
        </authorList>
    </citation>
    <scope>NUCLEOTIDE SEQUENCE [LARGE SCALE GENOMIC DNA]</scope>
</reference>
<proteinExistence type="predicted"/>
<gene>
    <name evidence="1" type="ORF">CCMP2556_LOCUS48910</name>
</gene>
<organism evidence="1 2">
    <name type="scientific">Durusdinium trenchii</name>
    <dbReference type="NCBI Taxonomy" id="1381693"/>
    <lineage>
        <taxon>Eukaryota</taxon>
        <taxon>Sar</taxon>
        <taxon>Alveolata</taxon>
        <taxon>Dinophyceae</taxon>
        <taxon>Suessiales</taxon>
        <taxon>Symbiodiniaceae</taxon>
        <taxon>Durusdinium</taxon>
    </lineage>
</organism>
<dbReference type="EMBL" id="CAXAMN010026595">
    <property type="protein sequence ID" value="CAK9104301.1"/>
    <property type="molecule type" value="Genomic_DNA"/>
</dbReference>
<evidence type="ECO:0008006" key="3">
    <source>
        <dbReference type="Google" id="ProtNLM"/>
    </source>
</evidence>